<accession>A0A4R3Q3C2</accession>
<evidence type="ECO:0000256" key="1">
    <source>
        <dbReference type="SAM" id="Phobius"/>
    </source>
</evidence>
<keyword evidence="1" id="KW-1133">Transmembrane helix</keyword>
<dbReference type="AlphaFoldDB" id="A0A4R3Q3C2"/>
<sequence length="29" mass="3168">MHEHAIGFLVAAELSAMFWAGLFLVLGHV</sequence>
<keyword evidence="1" id="KW-0472">Membrane</keyword>
<evidence type="ECO:0000313" key="3">
    <source>
        <dbReference type="Proteomes" id="UP000294576"/>
    </source>
</evidence>
<feature type="transmembrane region" description="Helical" evidence="1">
    <location>
        <begin position="6"/>
        <end position="26"/>
    </location>
</feature>
<gene>
    <name evidence="2" type="ORF">EV132_108167</name>
</gene>
<dbReference type="Proteomes" id="UP000294576">
    <property type="component" value="Unassembled WGS sequence"/>
</dbReference>
<comment type="caution">
    <text evidence="2">The sequence shown here is derived from an EMBL/GenBank/DDBJ whole genome shotgun (WGS) entry which is preliminary data.</text>
</comment>
<protein>
    <submittedName>
        <fullName evidence="2">Uncharacterized protein</fullName>
    </submittedName>
</protein>
<organism evidence="2 3">
    <name type="scientific">Rhizobium sullae</name>
    <name type="common">Rhizobium hedysari</name>
    <dbReference type="NCBI Taxonomy" id="50338"/>
    <lineage>
        <taxon>Bacteria</taxon>
        <taxon>Pseudomonadati</taxon>
        <taxon>Pseudomonadota</taxon>
        <taxon>Alphaproteobacteria</taxon>
        <taxon>Hyphomicrobiales</taxon>
        <taxon>Rhizobiaceae</taxon>
        <taxon>Rhizobium/Agrobacterium group</taxon>
        <taxon>Rhizobium</taxon>
    </lineage>
</organism>
<name>A0A4R3Q3C2_RHISU</name>
<dbReference type="EMBL" id="SMBH01000008">
    <property type="protein sequence ID" value="TCU14797.1"/>
    <property type="molecule type" value="Genomic_DNA"/>
</dbReference>
<keyword evidence="1" id="KW-0812">Transmembrane</keyword>
<evidence type="ECO:0000313" key="2">
    <source>
        <dbReference type="EMBL" id="TCU14797.1"/>
    </source>
</evidence>
<proteinExistence type="predicted"/>
<reference evidence="2 3" key="1">
    <citation type="submission" date="2019-03" db="EMBL/GenBank/DDBJ databases">
        <title>Genomic Encyclopedia of Type Strains, Phase IV (KMG-V): Genome sequencing to study the core and pangenomes of soil and plant-associated prokaryotes.</title>
        <authorList>
            <person name="Whitman W."/>
        </authorList>
    </citation>
    <scope>NUCLEOTIDE SEQUENCE [LARGE SCALE GENOMIC DNA]</scope>
    <source>
        <strain evidence="2 3">Hc14</strain>
    </source>
</reference>